<evidence type="ECO:0000259" key="1">
    <source>
        <dbReference type="Pfam" id="PF19493"/>
    </source>
</evidence>
<dbReference type="RefSeq" id="WP_205387330.1">
    <property type="nucleotide sequence ID" value="NZ_JAFFZS010000068.1"/>
</dbReference>
<dbReference type="Proteomes" id="UP000788262">
    <property type="component" value="Unassembled WGS sequence"/>
</dbReference>
<proteinExistence type="predicted"/>
<dbReference type="EMBL" id="JAFFZS010000068">
    <property type="protein sequence ID" value="MBN0049213.1"/>
    <property type="molecule type" value="Genomic_DNA"/>
</dbReference>
<organism evidence="2 3">
    <name type="scientific">Streptomyces actuosus</name>
    <dbReference type="NCBI Taxonomy" id="1885"/>
    <lineage>
        <taxon>Bacteria</taxon>
        <taxon>Bacillati</taxon>
        <taxon>Actinomycetota</taxon>
        <taxon>Actinomycetes</taxon>
        <taxon>Kitasatosporales</taxon>
        <taxon>Streptomycetaceae</taxon>
        <taxon>Streptomyces</taxon>
    </lineage>
</organism>
<dbReference type="InterPro" id="IPR045794">
    <property type="entry name" value="Trypco1"/>
</dbReference>
<protein>
    <recommendedName>
        <fullName evidence="1">Trypsin-co-occurring domain-containing protein</fullName>
    </recommendedName>
</protein>
<dbReference type="NCBIfam" id="NF041216">
    <property type="entry name" value="CU044_2847_fam"/>
    <property type="match status" value="1"/>
</dbReference>
<gene>
    <name evidence="2" type="ORF">JS756_35145</name>
</gene>
<comment type="caution">
    <text evidence="2">The sequence shown here is derived from an EMBL/GenBank/DDBJ whole genome shotgun (WGS) entry which is preliminary data.</text>
</comment>
<sequence>MRVLARLPLEDGGSILVETPEMPEVSDGPVKAGRVGDVIQDLPLTVREKLRPVTDLARTALEQLRQAGPDEVEIEFGVDLAAQAGAVIAKSEVGCHLKVTVAWRSASGDNAH</sequence>
<evidence type="ECO:0000313" key="2">
    <source>
        <dbReference type="EMBL" id="MBN0049213.1"/>
    </source>
</evidence>
<keyword evidence="3" id="KW-1185">Reference proteome</keyword>
<evidence type="ECO:0000313" key="3">
    <source>
        <dbReference type="Proteomes" id="UP000788262"/>
    </source>
</evidence>
<reference evidence="2 3" key="1">
    <citation type="submission" date="2021-02" db="EMBL/GenBank/DDBJ databases">
        <title>Whole genome sequencing of Streptomyces actuosus VRA1.</title>
        <authorList>
            <person name="Sen G."/>
            <person name="Sen A."/>
        </authorList>
    </citation>
    <scope>NUCLEOTIDE SEQUENCE [LARGE SCALE GENOMIC DNA]</scope>
    <source>
        <strain evidence="2 3">VRA1</strain>
    </source>
</reference>
<feature type="domain" description="Trypsin-co-occurring" evidence="1">
    <location>
        <begin position="8"/>
        <end position="104"/>
    </location>
</feature>
<accession>A0ABS2W1F4</accession>
<name>A0ABS2W1F4_STRAS</name>
<dbReference type="Pfam" id="PF19493">
    <property type="entry name" value="Trypco1"/>
    <property type="match status" value="1"/>
</dbReference>